<dbReference type="PANTHER" id="PTHR37544">
    <property type="entry name" value="SPRAY-RELATED"/>
    <property type="match status" value="1"/>
</dbReference>
<dbReference type="OrthoDB" id="5332281at2759"/>
<gene>
    <name evidence="3" type="ORF">CMUS01_10469</name>
</gene>
<name>A0A8H6N8B7_9PEZI</name>
<sequence>MEQLSPAAQLLRDLGNPPGRPLRRRSTGDIRHAAHVLQARSSRLSTTQHGMSQNDGPDNDAAPMEDEPWVAELVDADRTATWRPWWLRTVVLSSFVAVFISFAIVFGTIIWYSEKHNGIFTAQAKGIEYVCRFILTAVLMLVAALWTRVELQACRYTPWYALYRSRLPNKVECDLDYTSMILPTLLWRSLKRKHYFLFLVAMISLLFKIQIVLSPGLLRVVDAEVSENSTLLLRDIFNLPQIYSVDYEITTATYHVARNIFDFNTSYPFGVTKEAAYQRFAERGTQTSPFTATVEALFMDFRCLKLKDYKVIDRIENNSTNELDFTLEMDFEGCRIAEWHIYNISHFASRSGDQYWIYNNTLSPEQRCSNIPRGRQFVYLIANFVSYIDNPGWPEQVSAIICGSSVRLSKAEVRDDGIVPALKEIENSHQTDFDLDIWGWILKSIPWTGDWWRLDLNWVNMRNSDNPVWSWQHFKSGTQTPDAADPDPLNSTDILYESVTGLADHLRLLFGHYRMRQERETHAFRETLAKVKKLTVNVPTAISMLSIFGLIVLTTALMIVHHRRYTRVLYMDPATLLGSLVFLHDHPTVTSRILDLQGETQLDSWPKDSSIPFTMRSWARIVFTTAALGIFAAVITTFEISQAQAGIGSPGGYWSISGVAASRLNARYDRPESFYDSMPAESMAVDWNLTPNTIQLRQNTWFADKSLRQTGSNYETAVSRLLIGRAEGDLPYPKGTYDKFLFPEIVMPSTSGKNISLELQLPAASLEPSCTRVTDETGDITIKSEMHNSTRLGEWTGYDAEILFDVTVPNGTTVSINETVYVGNSRTLEKQIFFAIGGTSSSTTRYYLWDGWSRETKEVFFLRGWHCNYIWIKTLMNVNMALVNSEWAIDQRRPPQPVDRTRTEPWTPPFSFRNSNSESSIWPDIEREFNETLDIYDELALLLRPYGTFAPKALGDPSQENNIKEAINHNWAFVRAQVANKNNRLDLNETAVLRNLLDEGLPPVNAKLIDHSRRRLFQSPVATYLILGILALVIIANILMLVPRVDGEIMRWKTDLFKMDMTGLAPDDFNSISRIVGLLHSSNAIQHMPSQALSDDELIQQLGHLRFRFGWFENQTDKTQHLTVGVEGDEGFVFLARGDLMSTATDSETRNSS</sequence>
<dbReference type="PANTHER" id="PTHR37544:SF3">
    <property type="entry name" value="SPRAY"/>
    <property type="match status" value="1"/>
</dbReference>
<protein>
    <submittedName>
        <fullName evidence="3">Uncharacterized protein</fullName>
    </submittedName>
</protein>
<evidence type="ECO:0000256" key="1">
    <source>
        <dbReference type="SAM" id="MobiDB-lite"/>
    </source>
</evidence>
<feature type="transmembrane region" description="Helical" evidence="2">
    <location>
        <begin position="195"/>
        <end position="218"/>
    </location>
</feature>
<keyword evidence="2" id="KW-0472">Membrane</keyword>
<keyword evidence="4" id="KW-1185">Reference proteome</keyword>
<accession>A0A8H6N8B7</accession>
<feature type="transmembrane region" description="Helical" evidence="2">
    <location>
        <begin position="1021"/>
        <end position="1042"/>
    </location>
</feature>
<feature type="region of interest" description="Disordered" evidence="1">
    <location>
        <begin position="42"/>
        <end position="64"/>
    </location>
</feature>
<feature type="transmembrane region" description="Helical" evidence="2">
    <location>
        <begin position="127"/>
        <end position="146"/>
    </location>
</feature>
<feature type="transmembrane region" description="Helical" evidence="2">
    <location>
        <begin position="541"/>
        <end position="560"/>
    </location>
</feature>
<dbReference type="InterPro" id="IPR021840">
    <property type="entry name" value="DUF3433"/>
</dbReference>
<dbReference type="Pfam" id="PF11915">
    <property type="entry name" value="DUF3433"/>
    <property type="match status" value="1"/>
</dbReference>
<proteinExistence type="predicted"/>
<evidence type="ECO:0000256" key="2">
    <source>
        <dbReference type="SAM" id="Phobius"/>
    </source>
</evidence>
<feature type="transmembrane region" description="Helical" evidence="2">
    <location>
        <begin position="617"/>
        <end position="638"/>
    </location>
</feature>
<comment type="caution">
    <text evidence="3">The sequence shown here is derived from an EMBL/GenBank/DDBJ whole genome shotgun (WGS) entry which is preliminary data.</text>
</comment>
<keyword evidence="2" id="KW-1133">Transmembrane helix</keyword>
<keyword evidence="2" id="KW-0812">Transmembrane</keyword>
<organism evidence="3 4">
    <name type="scientific">Colletotrichum musicola</name>
    <dbReference type="NCBI Taxonomy" id="2175873"/>
    <lineage>
        <taxon>Eukaryota</taxon>
        <taxon>Fungi</taxon>
        <taxon>Dikarya</taxon>
        <taxon>Ascomycota</taxon>
        <taxon>Pezizomycotina</taxon>
        <taxon>Sordariomycetes</taxon>
        <taxon>Hypocreomycetidae</taxon>
        <taxon>Glomerellales</taxon>
        <taxon>Glomerellaceae</taxon>
        <taxon>Colletotrichum</taxon>
        <taxon>Colletotrichum orchidearum species complex</taxon>
    </lineage>
</organism>
<feature type="compositionally biased region" description="Polar residues" evidence="1">
    <location>
        <begin position="42"/>
        <end position="56"/>
    </location>
</feature>
<evidence type="ECO:0000313" key="4">
    <source>
        <dbReference type="Proteomes" id="UP000639643"/>
    </source>
</evidence>
<evidence type="ECO:0000313" key="3">
    <source>
        <dbReference type="EMBL" id="KAF6823954.1"/>
    </source>
</evidence>
<dbReference type="EMBL" id="WIGM01000484">
    <property type="protein sequence ID" value="KAF6823954.1"/>
    <property type="molecule type" value="Genomic_DNA"/>
</dbReference>
<dbReference type="Proteomes" id="UP000639643">
    <property type="component" value="Unassembled WGS sequence"/>
</dbReference>
<feature type="transmembrane region" description="Helical" evidence="2">
    <location>
        <begin position="85"/>
        <end position="112"/>
    </location>
</feature>
<reference evidence="3" key="1">
    <citation type="journal article" date="2020" name="Phytopathology">
        <title>Genome Sequence Resources of Colletotrichum truncatum, C. plurivorum, C. musicola, and C. sojae: Four Species Pathogenic to Soybean (Glycine max).</title>
        <authorList>
            <person name="Rogerio F."/>
            <person name="Boufleur T.R."/>
            <person name="Ciampi-Guillardi M."/>
            <person name="Sukno S.A."/>
            <person name="Thon M.R."/>
            <person name="Massola Junior N.S."/>
            <person name="Baroncelli R."/>
        </authorList>
    </citation>
    <scope>NUCLEOTIDE SEQUENCE</scope>
    <source>
        <strain evidence="3">LFN0074</strain>
    </source>
</reference>
<dbReference type="AlphaFoldDB" id="A0A8H6N8B7"/>